<proteinExistence type="predicted"/>
<feature type="coiled-coil region" evidence="1">
    <location>
        <begin position="132"/>
        <end position="159"/>
    </location>
</feature>
<organism evidence="2">
    <name type="scientific">Theileria annulata</name>
    <dbReference type="NCBI Taxonomy" id="5874"/>
    <lineage>
        <taxon>Eukaryota</taxon>
        <taxon>Sar</taxon>
        <taxon>Alveolata</taxon>
        <taxon>Apicomplexa</taxon>
        <taxon>Aconoidasida</taxon>
        <taxon>Piroplasmida</taxon>
        <taxon>Theileriidae</taxon>
        <taxon>Theileria</taxon>
    </lineage>
</organism>
<dbReference type="VEuPathDB" id="PiroplasmaDB:TA03500"/>
<accession>A0A3B0N8D9</accession>
<gene>
    <name evidence="3" type="ORF">TAT_000237600</name>
    <name evidence="2" type="ORF">TAV_000237700</name>
</gene>
<reference evidence="2" key="1">
    <citation type="submission" date="2018-07" db="EMBL/GenBank/DDBJ databases">
        <authorList>
            <person name="Quirk P.G."/>
            <person name="Krulwich T.A."/>
        </authorList>
    </citation>
    <scope>NUCLEOTIDE SEQUENCE</scope>
    <source>
        <strain evidence="2">Anand</strain>
    </source>
</reference>
<keyword evidence="1" id="KW-0175">Coiled coil</keyword>
<evidence type="ECO:0000313" key="2">
    <source>
        <dbReference type="EMBL" id="SVP92581.1"/>
    </source>
</evidence>
<evidence type="ECO:0000256" key="1">
    <source>
        <dbReference type="SAM" id="Coils"/>
    </source>
</evidence>
<protein>
    <submittedName>
        <fullName evidence="2">Uncharacterized protein</fullName>
    </submittedName>
</protein>
<dbReference type="EMBL" id="UIVS01000003">
    <property type="protein sequence ID" value="SVP92581.1"/>
    <property type="molecule type" value="Genomic_DNA"/>
</dbReference>
<name>A0A3B0N8D9_THEAN</name>
<sequence length="294" mass="34042">MTSLHYIPGYKLLLCKILEKRTDLELLSQPFCTVSEIPKFLSTGISKSEIYEENKGLKIDKTDLEEHVDLYNNYRTINITLQFGDIKTLENINYLNEYYKDYIILLAGDPTGCVHFLISKRLLLKNNLIKNKSQRNIRKDEINKDLEGLENEGDKISEEGSLEDKFMEKLDDNVCNRVEMESDSNHGNLEINNNLVLLERVYNILNVGIVIVYNKIYLQGLEDTKFINCTKSDNGITEAGVNFINYNNNITKLLNFILILITHIATLRHILESSSKTYLKLILSTENWYLIFNI</sequence>
<dbReference type="EMBL" id="UIVT01000003">
    <property type="protein sequence ID" value="SVP93385.1"/>
    <property type="molecule type" value="Genomic_DNA"/>
</dbReference>
<evidence type="ECO:0000313" key="3">
    <source>
        <dbReference type="EMBL" id="SVP93385.1"/>
    </source>
</evidence>
<dbReference type="AlphaFoldDB" id="A0A3B0N8D9"/>